<sequence>MARAPGKHGRDQALDWELLKDIDKKMKKSQASDLVVQFNPTFFSSPNDIVRPENLPAANFSDATTSTPTEFHSQASSFLQVGHGHREVTGSDMYDAIKTQIVNHPRYPDLVSAPFRVPKGLSSSSHSL</sequence>
<organism evidence="1 2">
    <name type="scientific">Salix brachista</name>
    <dbReference type="NCBI Taxonomy" id="2182728"/>
    <lineage>
        <taxon>Eukaryota</taxon>
        <taxon>Viridiplantae</taxon>
        <taxon>Streptophyta</taxon>
        <taxon>Embryophyta</taxon>
        <taxon>Tracheophyta</taxon>
        <taxon>Spermatophyta</taxon>
        <taxon>Magnoliopsida</taxon>
        <taxon>eudicotyledons</taxon>
        <taxon>Gunneridae</taxon>
        <taxon>Pentapetalae</taxon>
        <taxon>rosids</taxon>
        <taxon>fabids</taxon>
        <taxon>Malpighiales</taxon>
        <taxon>Salicaceae</taxon>
        <taxon>Saliceae</taxon>
        <taxon>Salix</taxon>
    </lineage>
</organism>
<comment type="caution">
    <text evidence="1">The sequence shown here is derived from an EMBL/GenBank/DDBJ whole genome shotgun (WGS) entry which is preliminary data.</text>
</comment>
<evidence type="ECO:0000313" key="1">
    <source>
        <dbReference type="EMBL" id="KAB5556014.1"/>
    </source>
</evidence>
<dbReference type="EMBL" id="VDCV01000005">
    <property type="protein sequence ID" value="KAB5556014.1"/>
    <property type="molecule type" value="Genomic_DNA"/>
</dbReference>
<reference evidence="2" key="1">
    <citation type="journal article" date="2019" name="Gigascience">
        <title>De novo genome assembly of the endangered Acer yangbiense, a plant species with extremely small populations endemic to Yunnan Province, China.</title>
        <authorList>
            <person name="Yang J."/>
            <person name="Wariss H.M."/>
            <person name="Tao L."/>
            <person name="Zhang R."/>
            <person name="Yun Q."/>
            <person name="Hollingsworth P."/>
            <person name="Dao Z."/>
            <person name="Luo G."/>
            <person name="Guo H."/>
            <person name="Ma Y."/>
            <person name="Sun W."/>
        </authorList>
    </citation>
    <scope>NUCLEOTIDE SEQUENCE [LARGE SCALE GENOMIC DNA]</scope>
    <source>
        <strain evidence="2">cv. br00</strain>
    </source>
</reference>
<dbReference type="AlphaFoldDB" id="A0A5N5MLR4"/>
<keyword evidence="2" id="KW-1185">Reference proteome</keyword>
<proteinExistence type="predicted"/>
<evidence type="ECO:0000313" key="2">
    <source>
        <dbReference type="Proteomes" id="UP000326939"/>
    </source>
</evidence>
<accession>A0A5N5MLR4</accession>
<protein>
    <submittedName>
        <fullName evidence="1">Uncharacterized protein</fullName>
    </submittedName>
</protein>
<dbReference type="Proteomes" id="UP000326939">
    <property type="component" value="Chromosome 5"/>
</dbReference>
<name>A0A5N5MLR4_9ROSI</name>
<gene>
    <name evidence="1" type="ORF">DKX38_006923</name>
</gene>